<dbReference type="Gene3D" id="3.40.50.300">
    <property type="entry name" value="P-loop containing nucleotide triphosphate hydrolases"/>
    <property type="match status" value="2"/>
</dbReference>
<comment type="catalytic activity">
    <reaction evidence="6">
        <text>Couples ATP hydrolysis with the unwinding of duplex DNA by translocating in the 3'-5' direction.</text>
        <dbReference type="EC" id="5.6.2.4"/>
    </reaction>
</comment>
<dbReference type="GO" id="GO:0016787">
    <property type="term" value="F:hydrolase activity"/>
    <property type="evidence" value="ECO:0007669"/>
    <property type="project" value="UniProtKB-UniRule"/>
</dbReference>
<evidence type="ECO:0000256" key="3">
    <source>
        <dbReference type="ARBA" id="ARBA00022806"/>
    </source>
</evidence>
<keyword evidence="12" id="KW-1185">Reference proteome</keyword>
<comment type="catalytic activity">
    <reaction evidence="8">
        <text>ATP + H2O = ADP + phosphate + H(+)</text>
        <dbReference type="Rhea" id="RHEA:13065"/>
        <dbReference type="ChEBI" id="CHEBI:15377"/>
        <dbReference type="ChEBI" id="CHEBI:15378"/>
        <dbReference type="ChEBI" id="CHEBI:30616"/>
        <dbReference type="ChEBI" id="CHEBI:43474"/>
        <dbReference type="ChEBI" id="CHEBI:456216"/>
        <dbReference type="EC" id="5.6.2.4"/>
    </reaction>
</comment>
<keyword evidence="4 9" id="KW-0067">ATP-binding</keyword>
<feature type="binding site" evidence="9">
    <location>
        <begin position="40"/>
        <end position="47"/>
    </location>
    <ligand>
        <name>ATP</name>
        <dbReference type="ChEBI" id="CHEBI:30616"/>
    </ligand>
</feature>
<dbReference type="RefSeq" id="WP_243115559.1">
    <property type="nucleotide sequence ID" value="NZ_JANKAQ010000018.1"/>
</dbReference>
<reference evidence="11 12" key="1">
    <citation type="submission" date="2019-03" db="EMBL/GenBank/DDBJ databases">
        <title>Genomic Encyclopedia of Type Strains, Phase IV (KMG-IV): sequencing the most valuable type-strain genomes for metagenomic binning, comparative biology and taxonomic classification.</title>
        <authorList>
            <person name="Goeker M."/>
        </authorList>
    </citation>
    <scope>NUCLEOTIDE SEQUENCE [LARGE SCALE GENOMIC DNA]</scope>
    <source>
        <strain evidence="11 12">DSM 28559</strain>
    </source>
</reference>
<dbReference type="InterPro" id="IPR014017">
    <property type="entry name" value="DNA_helicase_UvrD-like_C"/>
</dbReference>
<evidence type="ECO:0000256" key="9">
    <source>
        <dbReference type="PROSITE-ProRule" id="PRU00560"/>
    </source>
</evidence>
<evidence type="ECO:0000256" key="7">
    <source>
        <dbReference type="ARBA" id="ARBA00034808"/>
    </source>
</evidence>
<evidence type="ECO:0000259" key="10">
    <source>
        <dbReference type="PROSITE" id="PS51198"/>
    </source>
</evidence>
<dbReference type="Pfam" id="PF13245">
    <property type="entry name" value="AAA_19"/>
    <property type="match status" value="1"/>
</dbReference>
<dbReference type="AlphaFoldDB" id="A0A4R2L4F8"/>
<dbReference type="InterPro" id="IPR027417">
    <property type="entry name" value="P-loop_NTPase"/>
</dbReference>
<keyword evidence="1 9" id="KW-0547">Nucleotide-binding</keyword>
<dbReference type="PANTHER" id="PTHR11070:SF2">
    <property type="entry name" value="ATP-DEPENDENT DNA HELICASE SRS2"/>
    <property type="match status" value="1"/>
</dbReference>
<evidence type="ECO:0000256" key="8">
    <source>
        <dbReference type="ARBA" id="ARBA00048988"/>
    </source>
</evidence>
<comment type="caution">
    <text evidence="11">The sequence shown here is derived from an EMBL/GenBank/DDBJ whole genome shotgun (WGS) entry which is preliminary data.</text>
</comment>
<evidence type="ECO:0000256" key="2">
    <source>
        <dbReference type="ARBA" id="ARBA00022801"/>
    </source>
</evidence>
<dbReference type="GO" id="GO:0000725">
    <property type="term" value="P:recombinational repair"/>
    <property type="evidence" value="ECO:0007669"/>
    <property type="project" value="TreeGrafter"/>
</dbReference>
<evidence type="ECO:0000256" key="4">
    <source>
        <dbReference type="ARBA" id="ARBA00022840"/>
    </source>
</evidence>
<accession>A0A4R2L4F8</accession>
<proteinExistence type="predicted"/>
<name>A0A4R2L4F8_9FIRM</name>
<dbReference type="PROSITE" id="PS51198">
    <property type="entry name" value="UVRD_HELICASE_ATP_BIND"/>
    <property type="match status" value="1"/>
</dbReference>
<dbReference type="SUPFAM" id="SSF52540">
    <property type="entry name" value="P-loop containing nucleoside triphosphate hydrolases"/>
    <property type="match status" value="1"/>
</dbReference>
<keyword evidence="3 9" id="KW-0347">Helicase</keyword>
<evidence type="ECO:0000256" key="1">
    <source>
        <dbReference type="ARBA" id="ARBA00022741"/>
    </source>
</evidence>
<organism evidence="11 12">
    <name type="scientific">Frisingicoccus caecimuris</name>
    <dbReference type="NCBI Taxonomy" id="1796636"/>
    <lineage>
        <taxon>Bacteria</taxon>
        <taxon>Bacillati</taxon>
        <taxon>Bacillota</taxon>
        <taxon>Clostridia</taxon>
        <taxon>Lachnospirales</taxon>
        <taxon>Lachnospiraceae</taxon>
        <taxon>Frisingicoccus</taxon>
    </lineage>
</organism>
<gene>
    <name evidence="11" type="ORF">EV212_1192</name>
</gene>
<feature type="domain" description="UvrD-like helicase ATP-binding" evidence="10">
    <location>
        <begin position="19"/>
        <end position="290"/>
    </location>
</feature>
<dbReference type="GO" id="GO:0003677">
    <property type="term" value="F:DNA binding"/>
    <property type="evidence" value="ECO:0007669"/>
    <property type="project" value="InterPro"/>
</dbReference>
<evidence type="ECO:0000313" key="12">
    <source>
        <dbReference type="Proteomes" id="UP000295711"/>
    </source>
</evidence>
<evidence type="ECO:0000313" key="11">
    <source>
        <dbReference type="EMBL" id="TCO82130.1"/>
    </source>
</evidence>
<sequence>MAKIMPLEECSIDNHIDDHVDQEIQDCFSIDAPKCFFVFAGAGSGKTRSLINTLTFLDKERGESLLMNGKQIAVITYTNAACDEISKRLQYKPIFSVSTIHSFLWDLIKSYQADIKEWVTRSVQKEIEDLKQKQLKGRGGKAGEKRAEEIKKKAERLAKIKTVKKFSYNPNGDNVGYDSLSHSEVVKMSTEFIATEPTMQDILAAKYPILLIDESQDTKKELVDALLIVCEKYKERFIVGMFGDTMQRIYNDGKDNLANCIPDEWVKPVKVMNHRSANRIVALANSIRSTVDGQKQQARSDAEKGIVRFFIASTSDDKEDVEKKVAELMARDTGDIGWNDDTQYKSLILEHHMAASRFGFSDLYMPLNNSGKFDTSLRDGSITELSILSKIVSPLVTAYQSGNDFEVAKIVRKNSPLLNKEAFASELSDQTKMLEKAEAAVEALMRLWADEKIPSCLEVLKSIRDTGLFKVGSRVDELLTGFSQGENEKVTALRNALSVPFYELEKYSSYVTDNTRFATHQGVKGLEFPRVMVIMDDAQARGFLFSYEKLFGAKAQSDIDVKNKREGKDTSITRTARLFYVACTRAQKSLAVVAYTENVKSVKDTALSNCWFSEDEIYML</sequence>
<protein>
    <recommendedName>
        <fullName evidence="7">DNA 3'-5' helicase</fullName>
        <ecNumber evidence="7">5.6.2.4</ecNumber>
    </recommendedName>
</protein>
<dbReference type="EMBL" id="SLXA01000019">
    <property type="protein sequence ID" value="TCO82130.1"/>
    <property type="molecule type" value="Genomic_DNA"/>
</dbReference>
<dbReference type="Pfam" id="PF13361">
    <property type="entry name" value="UvrD_C"/>
    <property type="match status" value="1"/>
</dbReference>
<dbReference type="EC" id="5.6.2.4" evidence="7"/>
<dbReference type="InterPro" id="IPR014016">
    <property type="entry name" value="UvrD-like_ATP-bd"/>
</dbReference>
<keyword evidence="2 9" id="KW-0378">Hydrolase</keyword>
<dbReference type="InterPro" id="IPR000212">
    <property type="entry name" value="DNA_helicase_UvrD/REP"/>
</dbReference>
<evidence type="ECO:0000256" key="5">
    <source>
        <dbReference type="ARBA" id="ARBA00023235"/>
    </source>
</evidence>
<dbReference type="GO" id="GO:0005524">
    <property type="term" value="F:ATP binding"/>
    <property type="evidence" value="ECO:0007669"/>
    <property type="project" value="UniProtKB-UniRule"/>
</dbReference>
<dbReference type="GO" id="GO:0043138">
    <property type="term" value="F:3'-5' DNA helicase activity"/>
    <property type="evidence" value="ECO:0007669"/>
    <property type="project" value="TreeGrafter"/>
</dbReference>
<dbReference type="PANTHER" id="PTHR11070">
    <property type="entry name" value="UVRD / RECB / PCRA DNA HELICASE FAMILY MEMBER"/>
    <property type="match status" value="1"/>
</dbReference>
<dbReference type="Proteomes" id="UP000295711">
    <property type="component" value="Unassembled WGS sequence"/>
</dbReference>
<keyword evidence="5" id="KW-0413">Isomerase</keyword>
<evidence type="ECO:0000256" key="6">
    <source>
        <dbReference type="ARBA" id="ARBA00034617"/>
    </source>
</evidence>